<dbReference type="RefSeq" id="WP_229877902.1">
    <property type="nucleotide sequence ID" value="NZ_BMTL01000005.1"/>
</dbReference>
<reference evidence="2" key="1">
    <citation type="journal article" date="2014" name="Int. J. Syst. Evol. Microbiol.">
        <title>Complete genome sequence of Corynebacterium casei LMG S-19264T (=DSM 44701T), isolated from a smear-ripened cheese.</title>
        <authorList>
            <consortium name="US DOE Joint Genome Institute (JGI-PGF)"/>
            <person name="Walter F."/>
            <person name="Albersmeier A."/>
            <person name="Kalinowski J."/>
            <person name="Ruckert C."/>
        </authorList>
    </citation>
    <scope>NUCLEOTIDE SEQUENCE</scope>
    <source>
        <strain evidence="2">JCM 4386</strain>
    </source>
</reference>
<name>A0A918FT53_9ACTN</name>
<gene>
    <name evidence="2" type="ORF">GCM10010269_15970</name>
</gene>
<organism evidence="2 3">
    <name type="scientific">Streptomyces humidus</name>
    <dbReference type="NCBI Taxonomy" id="52259"/>
    <lineage>
        <taxon>Bacteria</taxon>
        <taxon>Bacillati</taxon>
        <taxon>Actinomycetota</taxon>
        <taxon>Actinomycetes</taxon>
        <taxon>Kitasatosporales</taxon>
        <taxon>Streptomycetaceae</taxon>
        <taxon>Streptomyces</taxon>
    </lineage>
</organism>
<sequence length="112" mass="12240">MRDRTSQQWFDGPPNDYTRDLVGAVDAFTASCARHREPAPIPTHHLQQRYEALADRHDEVGLGPTAGCPTASRNSLHPTDQAPAEESPAGTKVSTPTRPTGLHQQTHERAPP</sequence>
<keyword evidence="3" id="KW-1185">Reference proteome</keyword>
<reference evidence="2" key="2">
    <citation type="submission" date="2020-09" db="EMBL/GenBank/DDBJ databases">
        <authorList>
            <person name="Sun Q."/>
            <person name="Ohkuma M."/>
        </authorList>
    </citation>
    <scope>NUCLEOTIDE SEQUENCE</scope>
    <source>
        <strain evidence="2">JCM 4386</strain>
    </source>
</reference>
<dbReference type="AlphaFoldDB" id="A0A918FT53"/>
<comment type="caution">
    <text evidence="2">The sequence shown here is derived from an EMBL/GenBank/DDBJ whole genome shotgun (WGS) entry which is preliminary data.</text>
</comment>
<dbReference type="EMBL" id="BMTL01000005">
    <property type="protein sequence ID" value="GGR77512.1"/>
    <property type="molecule type" value="Genomic_DNA"/>
</dbReference>
<evidence type="ECO:0000313" key="2">
    <source>
        <dbReference type="EMBL" id="GGR77512.1"/>
    </source>
</evidence>
<proteinExistence type="predicted"/>
<feature type="compositionally biased region" description="Polar residues" evidence="1">
    <location>
        <begin position="92"/>
        <end position="104"/>
    </location>
</feature>
<feature type="region of interest" description="Disordered" evidence="1">
    <location>
        <begin position="54"/>
        <end position="112"/>
    </location>
</feature>
<evidence type="ECO:0000256" key="1">
    <source>
        <dbReference type="SAM" id="MobiDB-lite"/>
    </source>
</evidence>
<protein>
    <submittedName>
        <fullName evidence="2">Uncharacterized protein</fullName>
    </submittedName>
</protein>
<evidence type="ECO:0000313" key="3">
    <source>
        <dbReference type="Proteomes" id="UP000606194"/>
    </source>
</evidence>
<dbReference type="Proteomes" id="UP000606194">
    <property type="component" value="Unassembled WGS sequence"/>
</dbReference>
<accession>A0A918FT53</accession>